<dbReference type="PROSITE" id="PS50089">
    <property type="entry name" value="ZF_RING_2"/>
    <property type="match status" value="1"/>
</dbReference>
<comment type="caution">
    <text evidence="7">The sequence shown here is derived from an EMBL/GenBank/DDBJ whole genome shotgun (WGS) entry which is preliminary data.</text>
</comment>
<dbReference type="PANTHER" id="PTHR11886">
    <property type="entry name" value="DYNEIN LIGHT CHAIN"/>
    <property type="match status" value="1"/>
</dbReference>
<dbReference type="GO" id="GO:0005868">
    <property type="term" value="C:cytoplasmic dynein complex"/>
    <property type="evidence" value="ECO:0007669"/>
    <property type="project" value="TreeGrafter"/>
</dbReference>
<dbReference type="GO" id="GO:0007017">
    <property type="term" value="P:microtubule-based process"/>
    <property type="evidence" value="ECO:0007669"/>
    <property type="project" value="InterPro"/>
</dbReference>
<dbReference type="Proteomes" id="UP001146793">
    <property type="component" value="Unassembled WGS sequence"/>
</dbReference>
<dbReference type="Gene3D" id="3.30.40.10">
    <property type="entry name" value="Zinc/RING finger domain, C3HC4 (zinc finger)"/>
    <property type="match status" value="1"/>
</dbReference>
<evidence type="ECO:0000256" key="2">
    <source>
        <dbReference type="ARBA" id="ARBA00022771"/>
    </source>
</evidence>
<evidence type="ECO:0000256" key="1">
    <source>
        <dbReference type="ARBA" id="ARBA00022723"/>
    </source>
</evidence>
<dbReference type="Gene3D" id="3.30.740.10">
    <property type="entry name" value="Protein Inhibitor Of Neuronal Nitric Oxide Synthase"/>
    <property type="match status" value="1"/>
</dbReference>
<dbReference type="InterPro" id="IPR013083">
    <property type="entry name" value="Znf_RING/FYVE/PHD"/>
</dbReference>
<dbReference type="Pfam" id="PF01221">
    <property type="entry name" value="Dynein_light"/>
    <property type="match status" value="1"/>
</dbReference>
<dbReference type="InterPro" id="IPR017907">
    <property type="entry name" value="Znf_RING_CS"/>
</dbReference>
<dbReference type="SUPFAM" id="SSF57850">
    <property type="entry name" value="RING/U-box"/>
    <property type="match status" value="1"/>
</dbReference>
<dbReference type="SMART" id="SM01375">
    <property type="entry name" value="Dynein_light"/>
    <property type="match status" value="1"/>
</dbReference>
<dbReference type="AlphaFoldDB" id="A0AAV7Z822"/>
<proteinExistence type="predicted"/>
<keyword evidence="1" id="KW-0479">Metal-binding</keyword>
<evidence type="ECO:0000259" key="6">
    <source>
        <dbReference type="PROSITE" id="PS50089"/>
    </source>
</evidence>
<evidence type="ECO:0000256" key="3">
    <source>
        <dbReference type="ARBA" id="ARBA00022833"/>
    </source>
</evidence>
<dbReference type="InterPro" id="IPR001372">
    <property type="entry name" value="Dynein_light_chain_typ-1/2"/>
</dbReference>
<dbReference type="EMBL" id="JANTQA010000036">
    <property type="protein sequence ID" value="KAJ3436740.1"/>
    <property type="molecule type" value="Genomic_DNA"/>
</dbReference>
<feature type="compositionally biased region" description="Polar residues" evidence="5">
    <location>
        <begin position="385"/>
        <end position="399"/>
    </location>
</feature>
<name>A0AAV7Z822_9EUKA</name>
<feature type="compositionally biased region" description="Basic residues" evidence="5">
    <location>
        <begin position="400"/>
        <end position="417"/>
    </location>
</feature>
<feature type="region of interest" description="Disordered" evidence="5">
    <location>
        <begin position="282"/>
        <end position="301"/>
    </location>
</feature>
<feature type="compositionally biased region" description="Basic residues" evidence="5">
    <location>
        <begin position="218"/>
        <end position="241"/>
    </location>
</feature>
<dbReference type="GO" id="GO:0045505">
    <property type="term" value="F:dynein intermediate chain binding"/>
    <property type="evidence" value="ECO:0007669"/>
    <property type="project" value="TreeGrafter"/>
</dbReference>
<feature type="region of interest" description="Disordered" evidence="5">
    <location>
        <begin position="176"/>
        <end position="272"/>
    </location>
</feature>
<dbReference type="InterPro" id="IPR037177">
    <property type="entry name" value="DLC_sf"/>
</dbReference>
<keyword evidence="3" id="KW-0862">Zinc</keyword>
<feature type="compositionally biased region" description="Basic and acidic residues" evidence="5">
    <location>
        <begin position="242"/>
        <end position="251"/>
    </location>
</feature>
<feature type="compositionally biased region" description="Low complexity" evidence="5">
    <location>
        <begin position="290"/>
        <end position="301"/>
    </location>
</feature>
<sequence length="472" mass="55793">MTDQRKVVIKAADMPEIQKEVIDLTLQAFNKFTVEKDIASHIKRTLDTRHGPTFHVIVGRSFGSIEMCCICQEPIITRGKIAGCKHMFCYTCIFKWSTHENSCPICRQRFPTILKIIHPFSKTPQTLFTLKVETKDQSNRHQETANRLNFTDTLFEDSIFEDQIEDIEIIQTNREDIISDSEENQNENEKKKEQEQERENEKGKEKEKEKEKEMVKGKERKKKNNLKYIKKKEKNQRKNKKEKNNSCEARSRHSNPNISRSRQPTLPKERTKLQFVRLNKTKIKKKQSKKTNNSSILNKNKKNPISNQIKIKNPVSRRINFFSNFYSDHNLCVSNPQTRKRSRKKIQRNSFPCDFNVLLTNPNSNRKPKLKLQKKLIKKKKKMQITENQPNRINQSKFTTRQKKGRNTTKLKSKKNNFSRSQPKQIPRLSSKHKINSKKSYNLKKKKKPLLLYNPRSIGLLNFTVIKKKRIK</sequence>
<dbReference type="InterPro" id="IPR001841">
    <property type="entry name" value="Znf_RING"/>
</dbReference>
<feature type="region of interest" description="Disordered" evidence="5">
    <location>
        <begin position="383"/>
        <end position="443"/>
    </location>
</feature>
<feature type="domain" description="RING-type" evidence="6">
    <location>
        <begin position="68"/>
        <end position="107"/>
    </location>
</feature>
<dbReference type="SUPFAM" id="SSF54648">
    <property type="entry name" value="DLC"/>
    <property type="match status" value="1"/>
</dbReference>
<organism evidence="7 8">
    <name type="scientific">Anaeramoeba flamelloides</name>
    <dbReference type="NCBI Taxonomy" id="1746091"/>
    <lineage>
        <taxon>Eukaryota</taxon>
        <taxon>Metamonada</taxon>
        <taxon>Anaeramoebidae</taxon>
        <taxon>Anaeramoeba</taxon>
    </lineage>
</organism>
<gene>
    <name evidence="7" type="ORF">M0812_18807</name>
</gene>
<evidence type="ECO:0000313" key="7">
    <source>
        <dbReference type="EMBL" id="KAJ3436740.1"/>
    </source>
</evidence>
<evidence type="ECO:0000256" key="5">
    <source>
        <dbReference type="SAM" id="MobiDB-lite"/>
    </source>
</evidence>
<dbReference type="SMART" id="SM00184">
    <property type="entry name" value="RING"/>
    <property type="match status" value="1"/>
</dbReference>
<dbReference type="GO" id="GO:0008270">
    <property type="term" value="F:zinc ion binding"/>
    <property type="evidence" value="ECO:0007669"/>
    <property type="project" value="UniProtKB-KW"/>
</dbReference>
<feature type="compositionally biased region" description="Basic residues" evidence="5">
    <location>
        <begin position="430"/>
        <end position="443"/>
    </location>
</feature>
<evidence type="ECO:0000256" key="4">
    <source>
        <dbReference type="PROSITE-ProRule" id="PRU00175"/>
    </source>
</evidence>
<feature type="compositionally biased region" description="Basic and acidic residues" evidence="5">
    <location>
        <begin position="187"/>
        <end position="217"/>
    </location>
</feature>
<evidence type="ECO:0000313" key="8">
    <source>
        <dbReference type="Proteomes" id="UP001146793"/>
    </source>
</evidence>
<keyword evidence="2 4" id="KW-0863">Zinc-finger</keyword>
<feature type="compositionally biased region" description="Polar residues" evidence="5">
    <location>
        <begin position="254"/>
        <end position="264"/>
    </location>
</feature>
<accession>A0AAV7Z822</accession>
<protein>
    <submittedName>
        <fullName evidence="7">Dynein light chain</fullName>
    </submittedName>
</protein>
<dbReference type="PROSITE" id="PS00518">
    <property type="entry name" value="ZF_RING_1"/>
    <property type="match status" value="1"/>
</dbReference>
<dbReference type="Pfam" id="PF13639">
    <property type="entry name" value="zf-RING_2"/>
    <property type="match status" value="1"/>
</dbReference>
<dbReference type="PANTHER" id="PTHR11886:SF35">
    <property type="entry name" value="DYNEIN LIGHT CHAIN"/>
    <property type="match status" value="1"/>
</dbReference>
<reference evidence="7" key="1">
    <citation type="submission" date="2022-08" db="EMBL/GenBank/DDBJ databases">
        <title>Novel sulphate-reducing endosymbionts in the free-living metamonad Anaeramoeba.</title>
        <authorList>
            <person name="Jerlstrom-Hultqvist J."/>
            <person name="Cepicka I."/>
            <person name="Gallot-Lavallee L."/>
            <person name="Salas-Leiva D."/>
            <person name="Curtis B.A."/>
            <person name="Zahonova K."/>
            <person name="Pipaliya S."/>
            <person name="Dacks J."/>
            <person name="Roger A.J."/>
        </authorList>
    </citation>
    <scope>NUCLEOTIDE SEQUENCE</scope>
    <source>
        <strain evidence="7">Busselton2</strain>
    </source>
</reference>